<evidence type="ECO:0000313" key="3">
    <source>
        <dbReference type="EMBL" id="GIO37801.1"/>
    </source>
</evidence>
<dbReference type="Pfam" id="PF01841">
    <property type="entry name" value="Transglut_core"/>
    <property type="match status" value="1"/>
</dbReference>
<reference evidence="3 4" key="1">
    <citation type="submission" date="2021-03" db="EMBL/GenBank/DDBJ databases">
        <title>Antimicrobial resistance genes in bacteria isolated from Japanese honey, and their potential for conferring macrolide and lincosamide resistance in the American foulbrood pathogen Paenibacillus larvae.</title>
        <authorList>
            <person name="Okamoto M."/>
            <person name="Kumagai M."/>
            <person name="Kanamori H."/>
            <person name="Takamatsu D."/>
        </authorList>
    </citation>
    <scope>NUCLEOTIDE SEQUENCE [LARGE SCALE GENOMIC DNA]</scope>
    <source>
        <strain evidence="3 4">J41TS12</strain>
    </source>
</reference>
<dbReference type="PANTHER" id="PTHR42736">
    <property type="entry name" value="PROTEIN-GLUTAMINE GAMMA-GLUTAMYLTRANSFERASE"/>
    <property type="match status" value="1"/>
</dbReference>
<keyword evidence="1" id="KW-0472">Membrane</keyword>
<accession>A0A919XSU8</accession>
<dbReference type="EMBL" id="BORR01000009">
    <property type="protein sequence ID" value="GIO37801.1"/>
    <property type="molecule type" value="Genomic_DNA"/>
</dbReference>
<feature type="transmembrane region" description="Helical" evidence="1">
    <location>
        <begin position="638"/>
        <end position="659"/>
    </location>
</feature>
<feature type="transmembrane region" description="Helical" evidence="1">
    <location>
        <begin position="176"/>
        <end position="194"/>
    </location>
</feature>
<dbReference type="RefSeq" id="WP_212940034.1">
    <property type="nucleotide sequence ID" value="NZ_BORR01000009.1"/>
</dbReference>
<comment type="caution">
    <text evidence="3">The sequence shown here is derived from an EMBL/GenBank/DDBJ whole genome shotgun (WGS) entry which is preliminary data.</text>
</comment>
<feature type="domain" description="Transglutaminase-like" evidence="2">
    <location>
        <begin position="512"/>
        <end position="584"/>
    </location>
</feature>
<dbReference type="Proteomes" id="UP000681162">
    <property type="component" value="Unassembled WGS sequence"/>
</dbReference>
<dbReference type="InterPro" id="IPR002931">
    <property type="entry name" value="Transglutaminase-like"/>
</dbReference>
<dbReference type="InterPro" id="IPR052901">
    <property type="entry name" value="Bact_TGase-like"/>
</dbReference>
<feature type="transmembrane region" description="Helical" evidence="1">
    <location>
        <begin position="200"/>
        <end position="220"/>
    </location>
</feature>
<dbReference type="SMART" id="SM00460">
    <property type="entry name" value="TGc"/>
    <property type="match status" value="1"/>
</dbReference>
<proteinExistence type="predicted"/>
<protein>
    <recommendedName>
        <fullName evidence="2">Transglutaminase-like domain-containing protein</fullName>
    </recommendedName>
</protein>
<gene>
    <name evidence="3" type="ORF">J41TS12_26620</name>
</gene>
<organism evidence="3 4">
    <name type="scientific">Paenibacillus antibioticophila</name>
    <dbReference type="NCBI Taxonomy" id="1274374"/>
    <lineage>
        <taxon>Bacteria</taxon>
        <taxon>Bacillati</taxon>
        <taxon>Bacillota</taxon>
        <taxon>Bacilli</taxon>
        <taxon>Bacillales</taxon>
        <taxon>Paenibacillaceae</taxon>
        <taxon>Paenibacillus</taxon>
    </lineage>
</organism>
<dbReference type="PANTHER" id="PTHR42736:SF1">
    <property type="entry name" value="PROTEIN-GLUTAMINE GAMMA-GLUTAMYLTRANSFERASE"/>
    <property type="match status" value="1"/>
</dbReference>
<keyword evidence="4" id="KW-1185">Reference proteome</keyword>
<evidence type="ECO:0000256" key="1">
    <source>
        <dbReference type="SAM" id="Phobius"/>
    </source>
</evidence>
<dbReference type="InterPro" id="IPR038765">
    <property type="entry name" value="Papain-like_cys_pep_sf"/>
</dbReference>
<feature type="transmembrane region" description="Helical" evidence="1">
    <location>
        <begin position="152"/>
        <end position="171"/>
    </location>
</feature>
<sequence length="766" mass="84649">MSSLETPASFPAAAPNGAQRLALSGESAVQGKTLRTPDPLRGGQKILLSALLMALFCEWLYPIRQLMEEESGRWFHLFVGLTGLLLILGCLPVYKSLYGILAVSLIGGSFYYLYGNGAGAAWLQKYGALLVTDLEELVRTGRLYGVSGESRTLLLLIGWVLLVASVQMLALGRHSILLFFSASVLYLLVLELVLDTNFLPGMIRTIVWGLLLQGLITGYLQRPAGMIRGKGPGIAASMLCVLAAWSIVQLLPAQPVRDVSWDRIAQTVERWSKTYSGMDRAAVPASVSGYGRDDSRLGAPLELRREVYFTAVSPVNAYWRGESKSVYTGHGWTSLLLAPEPLPESFGAGSEAAAEVVQQIRFVEPVSETLPVFSAGTPIGVTSLYNGKQYTKTAAEGLELRYDPGATAIFFEHSPSEQQMYGYELAARVASVPDERLIQARGEDPEEIIERELQLPATLPDRVRSLGVELTAGHNSRYESVQSVIQYLKENYTYSLASEVPAEGQDFTDNFLFEQRQGYCDHFSTAMTVLLRSGGIPARWVKGFAPGTPDPADPQRYSVSYADAHSWVEVYFPEEGWVSFDPTPGYGIGQAAIGAAADTDSSYLTNFQWSKLWEQFHQWSGEGKGAVQELLAHLKGQLFLWSCVVMTGGFLLLMILLYGRSGYRRSMYMLWPYFYSRAGSFPNRTELLNAADRAWKGLYVRFGGKAQGTTAREYLLSISVADAELAPHLERFIAMWETLYYGDGKLDRSTSRDFLDLCRYLAFGKS</sequence>
<feature type="transmembrane region" description="Helical" evidence="1">
    <location>
        <begin position="98"/>
        <end position="114"/>
    </location>
</feature>
<dbReference type="AlphaFoldDB" id="A0A919XSU8"/>
<dbReference type="Gene3D" id="3.10.620.30">
    <property type="match status" value="1"/>
</dbReference>
<keyword evidence="1" id="KW-0812">Transmembrane</keyword>
<evidence type="ECO:0000259" key="2">
    <source>
        <dbReference type="SMART" id="SM00460"/>
    </source>
</evidence>
<name>A0A919XSU8_9BACL</name>
<feature type="transmembrane region" description="Helical" evidence="1">
    <location>
        <begin position="74"/>
        <end position="91"/>
    </location>
</feature>
<evidence type="ECO:0000313" key="4">
    <source>
        <dbReference type="Proteomes" id="UP000681162"/>
    </source>
</evidence>
<feature type="transmembrane region" description="Helical" evidence="1">
    <location>
        <begin position="232"/>
        <end position="251"/>
    </location>
</feature>
<keyword evidence="1" id="KW-1133">Transmembrane helix</keyword>
<dbReference type="SUPFAM" id="SSF54001">
    <property type="entry name" value="Cysteine proteinases"/>
    <property type="match status" value="1"/>
</dbReference>